<protein>
    <submittedName>
        <fullName evidence="1">Uncharacterized protein</fullName>
    </submittedName>
</protein>
<evidence type="ECO:0000313" key="1">
    <source>
        <dbReference type="EMBL" id="JAH27547.1"/>
    </source>
</evidence>
<proteinExistence type="predicted"/>
<dbReference type="AlphaFoldDB" id="A0A0E9RFF8"/>
<sequence length="26" mass="2948">MMIYTVNYCLIKRVFGQAVADLVVTV</sequence>
<dbReference type="EMBL" id="GBXM01081030">
    <property type="protein sequence ID" value="JAH27547.1"/>
    <property type="molecule type" value="Transcribed_RNA"/>
</dbReference>
<accession>A0A0E9RFF8</accession>
<reference evidence="1" key="1">
    <citation type="submission" date="2014-11" db="EMBL/GenBank/DDBJ databases">
        <authorList>
            <person name="Amaro Gonzalez C."/>
        </authorList>
    </citation>
    <scope>NUCLEOTIDE SEQUENCE</scope>
</reference>
<reference evidence="1" key="2">
    <citation type="journal article" date="2015" name="Fish Shellfish Immunol.">
        <title>Early steps in the European eel (Anguilla anguilla)-Vibrio vulnificus interaction in the gills: Role of the RtxA13 toxin.</title>
        <authorList>
            <person name="Callol A."/>
            <person name="Pajuelo D."/>
            <person name="Ebbesson L."/>
            <person name="Teles M."/>
            <person name="MacKenzie S."/>
            <person name="Amaro C."/>
        </authorList>
    </citation>
    <scope>NUCLEOTIDE SEQUENCE</scope>
</reference>
<name>A0A0E9RFF8_ANGAN</name>
<organism evidence="1">
    <name type="scientific">Anguilla anguilla</name>
    <name type="common">European freshwater eel</name>
    <name type="synonym">Muraena anguilla</name>
    <dbReference type="NCBI Taxonomy" id="7936"/>
    <lineage>
        <taxon>Eukaryota</taxon>
        <taxon>Metazoa</taxon>
        <taxon>Chordata</taxon>
        <taxon>Craniata</taxon>
        <taxon>Vertebrata</taxon>
        <taxon>Euteleostomi</taxon>
        <taxon>Actinopterygii</taxon>
        <taxon>Neopterygii</taxon>
        <taxon>Teleostei</taxon>
        <taxon>Anguilliformes</taxon>
        <taxon>Anguillidae</taxon>
        <taxon>Anguilla</taxon>
    </lineage>
</organism>